<keyword evidence="1" id="KW-0862">Zinc</keyword>
<dbReference type="GO" id="GO:0008270">
    <property type="term" value="F:zinc ion binding"/>
    <property type="evidence" value="ECO:0007669"/>
    <property type="project" value="UniProtKB-KW"/>
</dbReference>
<sequence>MSAGRKSSVSMSPSTLSTVSPNPGPVGLSFVNADIGLLPDNFEEGLWPHYEGSEPDTLPHSPSAQSYVVLDDLSMTPDTTMRHETHFDTNAFIDVELSPSQSALRSDVYLGLQGPDMVPENLSWHRQGNTISCGFRSRQSHLHPNNLLNYPFIPLDSIMNYVPGTEFHIINPTMSRSGGKAHRNLRCTWKGCKYRKPFSRFNELKRHVKTIHLFPGFYRCTYGGCFERFNRKDNLKQHMIAIHNMTF</sequence>
<dbReference type="SUPFAM" id="SSF57667">
    <property type="entry name" value="beta-beta-alpha zinc fingers"/>
    <property type="match status" value="1"/>
</dbReference>
<dbReference type="OrthoDB" id="654211at2759"/>
<keyword evidence="1" id="KW-0479">Metal-binding</keyword>
<dbReference type="InterPro" id="IPR013087">
    <property type="entry name" value="Znf_C2H2_type"/>
</dbReference>
<dbReference type="SMART" id="SM00355">
    <property type="entry name" value="ZnF_C2H2"/>
    <property type="match status" value="2"/>
</dbReference>
<dbReference type="EMBL" id="ML738731">
    <property type="protein sequence ID" value="KAE8157204.1"/>
    <property type="molecule type" value="Genomic_DNA"/>
</dbReference>
<dbReference type="Gene3D" id="3.30.160.60">
    <property type="entry name" value="Classic Zinc Finger"/>
    <property type="match status" value="1"/>
</dbReference>
<protein>
    <recommendedName>
        <fullName evidence="3">C2H2-type domain-containing protein</fullName>
    </recommendedName>
</protein>
<keyword evidence="5" id="KW-1185">Reference proteome</keyword>
<evidence type="ECO:0000259" key="3">
    <source>
        <dbReference type="PROSITE" id="PS50157"/>
    </source>
</evidence>
<dbReference type="PROSITE" id="PS50157">
    <property type="entry name" value="ZINC_FINGER_C2H2_2"/>
    <property type="match status" value="1"/>
</dbReference>
<feature type="compositionally biased region" description="Low complexity" evidence="2">
    <location>
        <begin position="7"/>
        <end position="21"/>
    </location>
</feature>
<evidence type="ECO:0000313" key="4">
    <source>
        <dbReference type="EMBL" id="KAE8157204.1"/>
    </source>
</evidence>
<name>A0A5N6UF16_ASPTM</name>
<organism evidence="4 5">
    <name type="scientific">Aspergillus tamarii</name>
    <dbReference type="NCBI Taxonomy" id="41984"/>
    <lineage>
        <taxon>Eukaryota</taxon>
        <taxon>Fungi</taxon>
        <taxon>Dikarya</taxon>
        <taxon>Ascomycota</taxon>
        <taxon>Pezizomycotina</taxon>
        <taxon>Eurotiomycetes</taxon>
        <taxon>Eurotiomycetidae</taxon>
        <taxon>Eurotiales</taxon>
        <taxon>Aspergillaceae</taxon>
        <taxon>Aspergillus</taxon>
        <taxon>Aspergillus subgen. Circumdati</taxon>
    </lineage>
</organism>
<proteinExistence type="predicted"/>
<evidence type="ECO:0000256" key="2">
    <source>
        <dbReference type="SAM" id="MobiDB-lite"/>
    </source>
</evidence>
<gene>
    <name evidence="4" type="ORF">BDV40DRAFT_308878</name>
</gene>
<dbReference type="AlphaFoldDB" id="A0A5N6UF16"/>
<dbReference type="InterPro" id="IPR036236">
    <property type="entry name" value="Znf_C2H2_sf"/>
</dbReference>
<evidence type="ECO:0000313" key="5">
    <source>
        <dbReference type="Proteomes" id="UP000326950"/>
    </source>
</evidence>
<feature type="domain" description="C2H2-type" evidence="3">
    <location>
        <begin position="218"/>
        <end position="247"/>
    </location>
</feature>
<evidence type="ECO:0000256" key="1">
    <source>
        <dbReference type="PROSITE-ProRule" id="PRU00042"/>
    </source>
</evidence>
<keyword evidence="1" id="KW-0863">Zinc-finger</keyword>
<accession>A0A5N6UF16</accession>
<dbReference type="PROSITE" id="PS00028">
    <property type="entry name" value="ZINC_FINGER_C2H2_1"/>
    <property type="match status" value="1"/>
</dbReference>
<reference evidence="4 5" key="1">
    <citation type="submission" date="2019-04" db="EMBL/GenBank/DDBJ databases">
        <title>Friends and foes A comparative genomics study of 23 Aspergillus species from section Flavi.</title>
        <authorList>
            <consortium name="DOE Joint Genome Institute"/>
            <person name="Kjaerbolling I."/>
            <person name="Vesth T."/>
            <person name="Frisvad J.C."/>
            <person name="Nybo J.L."/>
            <person name="Theobald S."/>
            <person name="Kildgaard S."/>
            <person name="Isbrandt T."/>
            <person name="Kuo A."/>
            <person name="Sato A."/>
            <person name="Lyhne E.K."/>
            <person name="Kogle M.E."/>
            <person name="Wiebenga A."/>
            <person name="Kun R.S."/>
            <person name="Lubbers R.J."/>
            <person name="Makela M.R."/>
            <person name="Barry K."/>
            <person name="Chovatia M."/>
            <person name="Clum A."/>
            <person name="Daum C."/>
            <person name="Haridas S."/>
            <person name="He G."/>
            <person name="LaButti K."/>
            <person name="Lipzen A."/>
            <person name="Mondo S."/>
            <person name="Riley R."/>
            <person name="Salamov A."/>
            <person name="Simmons B.A."/>
            <person name="Magnuson J.K."/>
            <person name="Henrissat B."/>
            <person name="Mortensen U.H."/>
            <person name="Larsen T.O."/>
            <person name="Devries R.P."/>
            <person name="Grigoriev I.V."/>
            <person name="Machida M."/>
            <person name="Baker S.E."/>
            <person name="Andersen M.R."/>
        </authorList>
    </citation>
    <scope>NUCLEOTIDE SEQUENCE [LARGE SCALE GENOMIC DNA]</scope>
    <source>
        <strain evidence="4 5">CBS 117626</strain>
    </source>
</reference>
<dbReference type="Proteomes" id="UP000326950">
    <property type="component" value="Unassembled WGS sequence"/>
</dbReference>
<feature type="region of interest" description="Disordered" evidence="2">
    <location>
        <begin position="1"/>
        <end position="23"/>
    </location>
</feature>